<dbReference type="Gene3D" id="3.40.50.300">
    <property type="entry name" value="P-loop containing nucleotide triphosphate hydrolases"/>
    <property type="match status" value="1"/>
</dbReference>
<feature type="binding site" evidence="18">
    <location>
        <begin position="13"/>
        <end position="19"/>
    </location>
    <ligand>
        <name>ATP</name>
        <dbReference type="ChEBI" id="CHEBI:30616"/>
    </ligand>
</feature>
<dbReference type="EC" id="2.7.4.2" evidence="3"/>
<evidence type="ECO:0000256" key="12">
    <source>
        <dbReference type="ARBA" id="ARBA00022955"/>
    </source>
</evidence>
<dbReference type="GO" id="GO:0005829">
    <property type="term" value="C:cytosol"/>
    <property type="evidence" value="ECO:0007669"/>
    <property type="project" value="UniProtKB-SubCell"/>
</dbReference>
<evidence type="ECO:0000256" key="4">
    <source>
        <dbReference type="ARBA" id="ARBA00022490"/>
    </source>
</evidence>
<evidence type="ECO:0000256" key="16">
    <source>
        <dbReference type="ARBA" id="ARBA00023221"/>
    </source>
</evidence>
<protein>
    <recommendedName>
        <fullName evidence="17">Phosphomevalonate kinase</fullName>
        <ecNumber evidence="3">2.7.4.2</ecNumber>
    </recommendedName>
</protein>
<dbReference type="GO" id="GO:0004631">
    <property type="term" value="F:phosphomevalonate kinase activity"/>
    <property type="evidence" value="ECO:0007669"/>
    <property type="project" value="UniProtKB-EC"/>
</dbReference>
<evidence type="ECO:0000256" key="18">
    <source>
        <dbReference type="PIRSR" id="PIRSR036639-1"/>
    </source>
</evidence>
<keyword evidence="6" id="KW-0153">Cholesterol metabolism</keyword>
<feature type="binding site" evidence="18">
    <location>
        <position position="167"/>
    </location>
    <ligand>
        <name>substrate</name>
    </ligand>
</feature>
<dbReference type="GO" id="GO:0006695">
    <property type="term" value="P:cholesterol biosynthetic process"/>
    <property type="evidence" value="ECO:0007669"/>
    <property type="project" value="UniProtKB-KW"/>
</dbReference>
<dbReference type="FunFam" id="3.40.50.300:FF:001026">
    <property type="entry name" value="Phosphomevalonate kinase"/>
    <property type="match status" value="1"/>
</dbReference>
<evidence type="ECO:0000256" key="8">
    <source>
        <dbReference type="ARBA" id="ARBA00022741"/>
    </source>
</evidence>
<organism evidence="19">
    <name type="scientific">Colaphellus bowringi</name>
    <dbReference type="NCBI Taxonomy" id="561076"/>
    <lineage>
        <taxon>Eukaryota</taxon>
        <taxon>Metazoa</taxon>
        <taxon>Ecdysozoa</taxon>
        <taxon>Arthropoda</taxon>
        <taxon>Hexapoda</taxon>
        <taxon>Insecta</taxon>
        <taxon>Pterygota</taxon>
        <taxon>Neoptera</taxon>
        <taxon>Endopterygota</taxon>
        <taxon>Coleoptera</taxon>
        <taxon>Polyphaga</taxon>
        <taxon>Cucujiformia</taxon>
        <taxon>Chrysomeloidea</taxon>
        <taxon>Chrysomelidae</taxon>
        <taxon>Chrysomelinae</taxon>
        <taxon>Chrysomelini</taxon>
        <taxon>Colaphellus</taxon>
    </lineage>
</organism>
<accession>A0A8G0QEI8</accession>
<keyword evidence="10" id="KW-0152">Cholesterol biosynthesis</keyword>
<dbReference type="GO" id="GO:0019287">
    <property type="term" value="P:isopentenyl diphosphate biosynthetic process, mevalonate pathway"/>
    <property type="evidence" value="ECO:0007669"/>
    <property type="project" value="UniProtKB-UniPathway"/>
</dbReference>
<name>A0A8G0QEI8_9CUCU</name>
<keyword evidence="12" id="KW-0752">Steroid biosynthesis</keyword>
<proteinExistence type="evidence at transcript level"/>
<keyword evidence="16" id="KW-0753">Steroid metabolism</keyword>
<evidence type="ECO:0000256" key="10">
    <source>
        <dbReference type="ARBA" id="ARBA00022778"/>
    </source>
</evidence>
<evidence type="ECO:0000313" key="19">
    <source>
        <dbReference type="EMBL" id="QYV43151.1"/>
    </source>
</evidence>
<keyword evidence="4" id="KW-0963">Cytoplasm</keyword>
<evidence type="ECO:0000256" key="17">
    <source>
        <dbReference type="ARBA" id="ARBA00034549"/>
    </source>
</evidence>
<evidence type="ECO:0000256" key="13">
    <source>
        <dbReference type="ARBA" id="ARBA00023011"/>
    </source>
</evidence>
<dbReference type="GO" id="GO:0005524">
    <property type="term" value="F:ATP binding"/>
    <property type="evidence" value="ECO:0007669"/>
    <property type="project" value="UniProtKB-KW"/>
</dbReference>
<keyword evidence="15" id="KW-1207">Sterol metabolism</keyword>
<dbReference type="EMBL" id="MZ086790">
    <property type="protein sequence ID" value="QYV43151.1"/>
    <property type="molecule type" value="mRNA"/>
</dbReference>
<evidence type="ECO:0000256" key="2">
    <source>
        <dbReference type="ARBA" id="ARBA00005017"/>
    </source>
</evidence>
<keyword evidence="11 18" id="KW-0067">ATP-binding</keyword>
<dbReference type="NCBIfam" id="TIGR01223">
    <property type="entry name" value="Pmev_kin_anim"/>
    <property type="match status" value="1"/>
</dbReference>
<dbReference type="UniPathway" id="UPA00057">
    <property type="reaction ID" value="UER00099"/>
</dbReference>
<gene>
    <name evidence="19" type="primary">PMK</name>
</gene>
<evidence type="ECO:0000256" key="5">
    <source>
        <dbReference type="ARBA" id="ARBA00022516"/>
    </source>
</evidence>
<dbReference type="InterPro" id="IPR005919">
    <property type="entry name" value="Pmev_kin_anim"/>
</dbReference>
<evidence type="ECO:0000256" key="1">
    <source>
        <dbReference type="ARBA" id="ARBA00004514"/>
    </source>
</evidence>
<evidence type="ECO:0000256" key="11">
    <source>
        <dbReference type="ARBA" id="ARBA00022840"/>
    </source>
</evidence>
<keyword evidence="14" id="KW-0443">Lipid metabolism</keyword>
<keyword evidence="9 19" id="KW-0418">Kinase</keyword>
<feature type="binding site" evidence="18">
    <location>
        <position position="138"/>
    </location>
    <ligand>
        <name>ATP</name>
        <dbReference type="ChEBI" id="CHEBI:30616"/>
    </ligand>
</feature>
<evidence type="ECO:0000256" key="7">
    <source>
        <dbReference type="ARBA" id="ARBA00022679"/>
    </source>
</evidence>
<sequence>MEGPKIILLVSGKRKSGKDYICERVKSLIGEDKCSIIRISAPLKRLYAQQHNLDLKELMSDTPYKEKYRLDMINWSDEVRKENPGYFCKAACDEALTKPVWIISDVRRKTDISWFRETYADKIKTVRISAEDGVRRSRGWQYTEGVDDVASECNLDDFIDWDIQIINDNEVEGKNAVERVVSYIELFLHGV</sequence>
<keyword evidence="5" id="KW-0444">Lipid biosynthesis</keyword>
<dbReference type="PANTHER" id="PTHR13101:SF1">
    <property type="entry name" value="PHOSPHOMEVALONATE KINASE"/>
    <property type="match status" value="1"/>
</dbReference>
<dbReference type="Pfam" id="PF04275">
    <property type="entry name" value="P-mevalo_kinase"/>
    <property type="match status" value="1"/>
</dbReference>
<keyword evidence="8 18" id="KW-0547">Nucleotide-binding</keyword>
<dbReference type="InterPro" id="IPR027417">
    <property type="entry name" value="P-loop_NTPase"/>
</dbReference>
<dbReference type="PANTHER" id="PTHR13101">
    <property type="entry name" value="PHOSPHOMEVALONATE KINASE"/>
    <property type="match status" value="1"/>
</dbReference>
<evidence type="ECO:0000256" key="3">
    <source>
        <dbReference type="ARBA" id="ARBA00012958"/>
    </source>
</evidence>
<reference evidence="19" key="1">
    <citation type="submission" date="2021-04" db="EMBL/GenBank/DDBJ databases">
        <authorList>
            <person name="Li J."/>
            <person name="Liu W."/>
            <person name="Wang X."/>
        </authorList>
    </citation>
    <scope>NUCLEOTIDE SEQUENCE</scope>
    <source>
        <tissue evidence="19">Head</tissue>
    </source>
</reference>
<evidence type="ECO:0000256" key="14">
    <source>
        <dbReference type="ARBA" id="ARBA00023098"/>
    </source>
</evidence>
<keyword evidence="13" id="KW-0756">Sterol biosynthesis</keyword>
<evidence type="ECO:0000256" key="15">
    <source>
        <dbReference type="ARBA" id="ARBA00023166"/>
    </source>
</evidence>
<comment type="subcellular location">
    <subcellularLocation>
        <location evidence="1">Cytoplasm</location>
        <location evidence="1">Cytosol</location>
    </subcellularLocation>
</comment>
<evidence type="ECO:0000256" key="6">
    <source>
        <dbReference type="ARBA" id="ARBA00022548"/>
    </source>
</evidence>
<keyword evidence="7" id="KW-0808">Transferase</keyword>
<evidence type="ECO:0000256" key="9">
    <source>
        <dbReference type="ARBA" id="ARBA00022777"/>
    </source>
</evidence>
<comment type="pathway">
    <text evidence="2">Isoprenoid biosynthesis; isopentenyl diphosphate biosynthesis via mevalonate pathway; isopentenyl diphosphate from (R)-mevalonate: step 2/3.</text>
</comment>
<dbReference type="PIRSF" id="PIRSF036639">
    <property type="entry name" value="PMK_anim"/>
    <property type="match status" value="1"/>
</dbReference>
<dbReference type="AlphaFoldDB" id="A0A8G0QEI8"/>